<dbReference type="AlphaFoldDB" id="A0A1B1YCY7"/>
<protein>
    <recommendedName>
        <fullName evidence="4">Prepilin-type N-terminal cleavage/methylation domain-containing protein</fullName>
    </recommendedName>
</protein>
<keyword evidence="1" id="KW-0472">Membrane</keyword>
<keyword evidence="1" id="KW-0812">Transmembrane</keyword>
<dbReference type="NCBIfam" id="TIGR02532">
    <property type="entry name" value="IV_pilin_GFxxxE"/>
    <property type="match status" value="1"/>
</dbReference>
<sequence length="157" mass="18018">MNGKRLSRNLPKYACFRICKDGFTLIEAVVSIAIVAILSVFIYSLFFSMSKISKYSEEQLKRYAVIRVIKENVAYSVRNDAEITGTNKKALNLNRAGAGKFEYLPVKDLAGNEYPEYVFDLEYMGTAGINVYRYKVALKPVINESDKFEFMFEVYRP</sequence>
<organism evidence="2 3">
    <name type="scientific">Thermoclostridium stercorarium subsp. thermolacticum DSM 2910</name>
    <dbReference type="NCBI Taxonomy" id="1121336"/>
    <lineage>
        <taxon>Bacteria</taxon>
        <taxon>Bacillati</taxon>
        <taxon>Bacillota</taxon>
        <taxon>Clostridia</taxon>
        <taxon>Eubacteriales</taxon>
        <taxon>Oscillospiraceae</taxon>
        <taxon>Thermoclostridium</taxon>
    </lineage>
</organism>
<feature type="transmembrane region" description="Helical" evidence="1">
    <location>
        <begin position="21"/>
        <end position="46"/>
    </location>
</feature>
<name>A0A1B1YCY7_THEST</name>
<dbReference type="RefSeq" id="WP_065821314.1">
    <property type="nucleotide sequence ID" value="NZ_CP014672.1"/>
</dbReference>
<dbReference type="EMBL" id="CP014672">
    <property type="protein sequence ID" value="ANW98620.1"/>
    <property type="molecule type" value="Genomic_DNA"/>
</dbReference>
<evidence type="ECO:0000256" key="1">
    <source>
        <dbReference type="SAM" id="Phobius"/>
    </source>
</evidence>
<gene>
    <name evidence="2" type="ORF">CSTERTH_06015</name>
</gene>
<dbReference type="Proteomes" id="UP000092971">
    <property type="component" value="Chromosome"/>
</dbReference>
<keyword evidence="1" id="KW-1133">Transmembrane helix</keyword>
<dbReference type="Pfam" id="PF07963">
    <property type="entry name" value="N_methyl"/>
    <property type="match status" value="1"/>
</dbReference>
<reference evidence="2 3" key="1">
    <citation type="submission" date="2016-02" db="EMBL/GenBank/DDBJ databases">
        <title>Comparison of Clostridium stercorarium subspecies using comparative genomics and transcriptomics.</title>
        <authorList>
            <person name="Schellenberg J."/>
            <person name="Thallinger G."/>
            <person name="Levin D.B."/>
            <person name="Zhang X."/>
            <person name="Alvare G."/>
            <person name="Fristensky B."/>
            <person name="Sparling R."/>
        </authorList>
    </citation>
    <scope>NUCLEOTIDE SEQUENCE [LARGE SCALE GENOMIC DNA]</scope>
    <source>
        <strain evidence="2 3">DSM 2910</strain>
    </source>
</reference>
<evidence type="ECO:0000313" key="3">
    <source>
        <dbReference type="Proteomes" id="UP000092971"/>
    </source>
</evidence>
<dbReference type="InterPro" id="IPR045584">
    <property type="entry name" value="Pilin-like"/>
</dbReference>
<dbReference type="SUPFAM" id="SSF54523">
    <property type="entry name" value="Pili subunits"/>
    <property type="match status" value="1"/>
</dbReference>
<proteinExistence type="predicted"/>
<evidence type="ECO:0008006" key="4">
    <source>
        <dbReference type="Google" id="ProtNLM"/>
    </source>
</evidence>
<dbReference type="InterPro" id="IPR012902">
    <property type="entry name" value="N_methyl_site"/>
</dbReference>
<evidence type="ECO:0000313" key="2">
    <source>
        <dbReference type="EMBL" id="ANW98620.1"/>
    </source>
</evidence>
<accession>A0A1B1YCY7</accession>